<accession>A0A382XME8</accession>
<name>A0A382XME8_9ZZZZ</name>
<dbReference type="EMBL" id="UINC01168438">
    <property type="protein sequence ID" value="SVD71468.1"/>
    <property type="molecule type" value="Genomic_DNA"/>
</dbReference>
<reference evidence="1" key="1">
    <citation type="submission" date="2018-05" db="EMBL/GenBank/DDBJ databases">
        <authorList>
            <person name="Lanie J.A."/>
            <person name="Ng W.-L."/>
            <person name="Kazmierczak K.M."/>
            <person name="Andrzejewski T.M."/>
            <person name="Davidsen T.M."/>
            <person name="Wayne K.J."/>
            <person name="Tettelin H."/>
            <person name="Glass J.I."/>
            <person name="Rusch D."/>
            <person name="Podicherti R."/>
            <person name="Tsui H.-C.T."/>
            <person name="Winkler M.E."/>
        </authorList>
    </citation>
    <scope>NUCLEOTIDE SEQUENCE</scope>
</reference>
<sequence length="62" mass="7243">MPRTLYSDSAPCLERLIALEPLEKHLYRLTEHLDDSYEHSLRVAFVVLILCTRLLRGFSLEV</sequence>
<protein>
    <recommendedName>
        <fullName evidence="2">HD domain-containing protein</fullName>
    </recommendedName>
</protein>
<dbReference type="AlphaFoldDB" id="A0A382XME8"/>
<organism evidence="1">
    <name type="scientific">marine metagenome</name>
    <dbReference type="NCBI Taxonomy" id="408172"/>
    <lineage>
        <taxon>unclassified sequences</taxon>
        <taxon>metagenomes</taxon>
        <taxon>ecological metagenomes</taxon>
    </lineage>
</organism>
<evidence type="ECO:0008006" key="2">
    <source>
        <dbReference type="Google" id="ProtNLM"/>
    </source>
</evidence>
<gene>
    <name evidence="1" type="ORF">METZ01_LOCUS424322</name>
</gene>
<evidence type="ECO:0000313" key="1">
    <source>
        <dbReference type="EMBL" id="SVD71468.1"/>
    </source>
</evidence>
<proteinExistence type="predicted"/>